<dbReference type="GO" id="GO:0016887">
    <property type="term" value="F:ATP hydrolysis activity"/>
    <property type="evidence" value="ECO:0007669"/>
    <property type="project" value="InterPro"/>
</dbReference>
<dbReference type="Gene3D" id="1.10.560.10">
    <property type="entry name" value="GroEL-like equatorial domain"/>
    <property type="match status" value="1"/>
</dbReference>
<evidence type="ECO:0000256" key="7">
    <source>
        <dbReference type="ARBA" id="ARBA00023186"/>
    </source>
</evidence>
<dbReference type="GO" id="GO:0005524">
    <property type="term" value="F:ATP binding"/>
    <property type="evidence" value="ECO:0007669"/>
    <property type="project" value="UniProtKB-KW"/>
</dbReference>
<dbReference type="FunFam" id="1.10.560.10:FF:000038">
    <property type="entry name" value="Chaperonin containing TCP1 subunit 6B"/>
    <property type="match status" value="1"/>
</dbReference>
<proteinExistence type="inferred from homology"/>
<comment type="subcellular location">
    <subcellularLocation>
        <location evidence="1">Cytoplasm</location>
    </subcellularLocation>
</comment>
<dbReference type="PROSITE" id="PS00751">
    <property type="entry name" value="TCP1_2"/>
    <property type="match status" value="1"/>
</dbReference>
<gene>
    <name evidence="10" type="ORF">FEHR0123_LOCUS10912</name>
</gene>
<dbReference type="InterPro" id="IPR027409">
    <property type="entry name" value="GroEL-like_apical_dom_sf"/>
</dbReference>
<dbReference type="InterPro" id="IPR002194">
    <property type="entry name" value="Chaperonin_TCP-1_CS"/>
</dbReference>
<dbReference type="InterPro" id="IPR002423">
    <property type="entry name" value="Cpn60/GroEL/TCP-1"/>
</dbReference>
<dbReference type="FunFam" id="3.50.7.10:FF:000004">
    <property type="entry name" value="T-complex protein 1 subunit zeta"/>
    <property type="match status" value="1"/>
</dbReference>
<dbReference type="InterPro" id="IPR012722">
    <property type="entry name" value="Chap_CCT_zeta"/>
</dbReference>
<keyword evidence="4" id="KW-0963">Cytoplasm</keyword>
<dbReference type="GO" id="GO:0051082">
    <property type="term" value="F:unfolded protein binding"/>
    <property type="evidence" value="ECO:0007669"/>
    <property type="project" value="InterPro"/>
</dbReference>
<comment type="function">
    <text evidence="8">Molecular chaperone; assists the folding of proteins upon ATP hydrolysis. Known to play a role, in vitro, in the folding of actin and tubulin.</text>
</comment>
<dbReference type="PROSITE" id="PS00995">
    <property type="entry name" value="TCP1_3"/>
    <property type="match status" value="1"/>
</dbReference>
<dbReference type="Gene3D" id="3.50.7.10">
    <property type="entry name" value="GroEL"/>
    <property type="match status" value="1"/>
</dbReference>
<evidence type="ECO:0000256" key="1">
    <source>
        <dbReference type="ARBA" id="ARBA00004496"/>
    </source>
</evidence>
<evidence type="ECO:0000256" key="4">
    <source>
        <dbReference type="ARBA" id="ARBA00022490"/>
    </source>
</evidence>
<comment type="similarity">
    <text evidence="2 9">Belongs to the TCP-1 chaperonin family.</text>
</comment>
<dbReference type="SUPFAM" id="SSF54849">
    <property type="entry name" value="GroEL-intermediate domain like"/>
    <property type="match status" value="1"/>
</dbReference>
<dbReference type="NCBIfam" id="TIGR02347">
    <property type="entry name" value="chap_CCT_zeta"/>
    <property type="match status" value="1"/>
</dbReference>
<sequence length="485" mass="53848">MLVGGAGDIKLTKDGNTLLHEMQIQNPTACMIARIATAQDDITGDGTTSAVLVVGEIMKQAERHLSDGVHPRLLCEGIELAKTAVLDYVDKVRIKKDCLNRDLLMQVAQASLRTKMHTELADMFTDICVDAVLCIRRPEEPLDLHMVEIMHMQHKSGTDSRLVRGLVLDHGGRHPGMPKTLKKARVLTLNYDLEYQRSEVNSGFYYSNAEEREKMVQSERKWVDDKTKLILELKRKACAPDETMIVINQKGIDPLALDMLAKEGILALRRAKRRNMERITLACGGEQVNNIDDMAPDVLGYAESVEEQTLGEETYTFLEGVRNPFSCTILIKGAHPHVISQIKEAVRDGLRAVANAVTDGFLLPGAGGIETMCHTHLMEYRKKVQGRAKLGVQAFADALLVIPKTLAENSGYDAQDSMIKLLEEQEAGTTKIGFDINTGEPLDPCEAGIWDNYRVKRQMFDSAAVISAQLLLVDEVIRAGKQMKK</sequence>
<accession>A0A7S3I7L4</accession>
<dbReference type="InterPro" id="IPR027413">
    <property type="entry name" value="GROEL-like_equatorial_sf"/>
</dbReference>
<evidence type="ECO:0000256" key="6">
    <source>
        <dbReference type="ARBA" id="ARBA00022840"/>
    </source>
</evidence>
<evidence type="ECO:0008006" key="11">
    <source>
        <dbReference type="Google" id="ProtNLM"/>
    </source>
</evidence>
<dbReference type="SUPFAM" id="SSF52029">
    <property type="entry name" value="GroEL apical domain-like"/>
    <property type="match status" value="1"/>
</dbReference>
<evidence type="ECO:0000256" key="9">
    <source>
        <dbReference type="RuleBase" id="RU004187"/>
    </source>
</evidence>
<dbReference type="Gene3D" id="3.30.260.10">
    <property type="entry name" value="TCP-1-like chaperonin intermediate domain"/>
    <property type="match status" value="1"/>
</dbReference>
<dbReference type="InterPro" id="IPR017998">
    <property type="entry name" value="Chaperone_TCP-1"/>
</dbReference>
<keyword evidence="7 9" id="KW-0143">Chaperone</keyword>
<name>A0A7S3I7L4_9SPIT</name>
<dbReference type="PANTHER" id="PTHR11353">
    <property type="entry name" value="CHAPERONIN"/>
    <property type="match status" value="1"/>
</dbReference>
<dbReference type="Pfam" id="PF00118">
    <property type="entry name" value="Cpn60_TCP1"/>
    <property type="match status" value="1"/>
</dbReference>
<keyword evidence="6 9" id="KW-0067">ATP-binding</keyword>
<evidence type="ECO:0000313" key="10">
    <source>
        <dbReference type="EMBL" id="CAE0315979.1"/>
    </source>
</evidence>
<dbReference type="AlphaFoldDB" id="A0A7S3I7L4"/>
<comment type="subunit">
    <text evidence="3">Heterooligomeric complex of about 850 to 900 kDa that forms two stacked rings, 12 to 16 nm in diameter.</text>
</comment>
<evidence type="ECO:0000256" key="2">
    <source>
        <dbReference type="ARBA" id="ARBA00008020"/>
    </source>
</evidence>
<evidence type="ECO:0000256" key="5">
    <source>
        <dbReference type="ARBA" id="ARBA00022741"/>
    </source>
</evidence>
<dbReference type="EMBL" id="HBIE01035996">
    <property type="protein sequence ID" value="CAE0315979.1"/>
    <property type="molecule type" value="Transcribed_RNA"/>
</dbReference>
<organism evidence="10">
    <name type="scientific">Favella ehrenbergii</name>
    <dbReference type="NCBI Taxonomy" id="182087"/>
    <lineage>
        <taxon>Eukaryota</taxon>
        <taxon>Sar</taxon>
        <taxon>Alveolata</taxon>
        <taxon>Ciliophora</taxon>
        <taxon>Intramacronucleata</taxon>
        <taxon>Spirotrichea</taxon>
        <taxon>Choreotrichia</taxon>
        <taxon>Tintinnida</taxon>
        <taxon>Xystonellidae</taxon>
        <taxon>Favella</taxon>
    </lineage>
</organism>
<dbReference type="InterPro" id="IPR027410">
    <property type="entry name" value="TCP-1-like_intermed_sf"/>
</dbReference>
<dbReference type="PRINTS" id="PR00304">
    <property type="entry name" value="TCOMPLEXTCP1"/>
</dbReference>
<dbReference type="CDD" id="cd03342">
    <property type="entry name" value="TCP1_zeta"/>
    <property type="match status" value="1"/>
</dbReference>
<dbReference type="SUPFAM" id="SSF48592">
    <property type="entry name" value="GroEL equatorial domain-like"/>
    <property type="match status" value="1"/>
</dbReference>
<dbReference type="GO" id="GO:0140662">
    <property type="term" value="F:ATP-dependent protein folding chaperone"/>
    <property type="evidence" value="ECO:0007669"/>
    <property type="project" value="InterPro"/>
</dbReference>
<dbReference type="GO" id="GO:0005737">
    <property type="term" value="C:cytoplasm"/>
    <property type="evidence" value="ECO:0007669"/>
    <property type="project" value="UniProtKB-SubCell"/>
</dbReference>
<evidence type="ECO:0000256" key="3">
    <source>
        <dbReference type="ARBA" id="ARBA00011531"/>
    </source>
</evidence>
<protein>
    <recommendedName>
        <fullName evidence="11">Chaperonin</fullName>
    </recommendedName>
</protein>
<evidence type="ECO:0000256" key="8">
    <source>
        <dbReference type="ARBA" id="ARBA00024677"/>
    </source>
</evidence>
<reference evidence="10" key="1">
    <citation type="submission" date="2021-01" db="EMBL/GenBank/DDBJ databases">
        <authorList>
            <person name="Corre E."/>
            <person name="Pelletier E."/>
            <person name="Niang G."/>
            <person name="Scheremetjew M."/>
            <person name="Finn R."/>
            <person name="Kale V."/>
            <person name="Holt S."/>
            <person name="Cochrane G."/>
            <person name="Meng A."/>
            <person name="Brown T."/>
            <person name="Cohen L."/>
        </authorList>
    </citation>
    <scope>NUCLEOTIDE SEQUENCE</scope>
    <source>
        <strain evidence="10">Fehren 1</strain>
    </source>
</reference>
<keyword evidence="5 9" id="KW-0547">Nucleotide-binding</keyword>